<evidence type="ECO:0000256" key="1">
    <source>
        <dbReference type="ARBA" id="ARBA00023015"/>
    </source>
</evidence>
<evidence type="ECO:0000259" key="4">
    <source>
        <dbReference type="PROSITE" id="PS01124"/>
    </source>
</evidence>
<dbReference type="Gene3D" id="1.10.10.60">
    <property type="entry name" value="Homeodomain-like"/>
    <property type="match status" value="1"/>
</dbReference>
<dbReference type="InterPro" id="IPR018060">
    <property type="entry name" value="HTH_AraC"/>
</dbReference>
<dbReference type="PANTHER" id="PTHR46796:SF15">
    <property type="entry name" value="BLL1074 PROTEIN"/>
    <property type="match status" value="1"/>
</dbReference>
<dbReference type="RefSeq" id="WP_344956587.1">
    <property type="nucleotide sequence ID" value="NZ_BAAAZG010000057.1"/>
</dbReference>
<dbReference type="SMART" id="SM00342">
    <property type="entry name" value="HTH_ARAC"/>
    <property type="match status" value="1"/>
</dbReference>
<dbReference type="Proteomes" id="UP001500683">
    <property type="component" value="Unassembled WGS sequence"/>
</dbReference>
<reference evidence="6" key="1">
    <citation type="journal article" date="2019" name="Int. J. Syst. Evol. Microbiol.">
        <title>The Global Catalogue of Microorganisms (GCM) 10K type strain sequencing project: providing services to taxonomists for standard genome sequencing and annotation.</title>
        <authorList>
            <consortium name="The Broad Institute Genomics Platform"/>
            <consortium name="The Broad Institute Genome Sequencing Center for Infectious Disease"/>
            <person name="Wu L."/>
            <person name="Ma J."/>
        </authorList>
    </citation>
    <scope>NUCLEOTIDE SEQUENCE [LARGE SCALE GENOMIC DNA]</scope>
    <source>
        <strain evidence="6">JCM 16702</strain>
    </source>
</reference>
<dbReference type="InterPro" id="IPR050204">
    <property type="entry name" value="AraC_XylS_family_regulators"/>
</dbReference>
<dbReference type="InterPro" id="IPR046532">
    <property type="entry name" value="DUF6597"/>
</dbReference>
<keyword evidence="1" id="KW-0805">Transcription regulation</keyword>
<dbReference type="PROSITE" id="PS01124">
    <property type="entry name" value="HTH_ARAC_FAMILY_2"/>
    <property type="match status" value="1"/>
</dbReference>
<dbReference type="PANTHER" id="PTHR46796">
    <property type="entry name" value="HTH-TYPE TRANSCRIPTIONAL ACTIVATOR RHAS-RELATED"/>
    <property type="match status" value="1"/>
</dbReference>
<protein>
    <submittedName>
        <fullName evidence="5">AraC family transcriptional regulator</fullName>
    </submittedName>
</protein>
<sequence>MHGRPVVIKDAGGWWRATAPPHPALRPFLRRYEGYWEYGAFPATVRTLPLPAAVVIVNLGAPMELDVPGDGSGGHTSFVAGMQDGHGAYRHAGGLRGVQLDITPLGAYTLLGVPMARLTNAAVELADLLGPGTASFVGRLAETPAWADRFDLLDELLLRRLGTGPSPAPEVRRAWELLTASGGAVPVADLAGEVGWSRKHLNDRFKQQVGLPPKVMGRILRFHRALGMMTRHPRRPWADVAHACGYYDQPHLIREFRALAGCTPTDLLAAQATVSLTTTSPNP</sequence>
<evidence type="ECO:0000256" key="2">
    <source>
        <dbReference type="ARBA" id="ARBA00023125"/>
    </source>
</evidence>
<keyword evidence="6" id="KW-1185">Reference proteome</keyword>
<gene>
    <name evidence="5" type="ORF">GCM10022214_72340</name>
</gene>
<evidence type="ECO:0000256" key="3">
    <source>
        <dbReference type="ARBA" id="ARBA00023163"/>
    </source>
</evidence>
<name>A0ABP7WV61_9ACTN</name>
<dbReference type="Pfam" id="PF12833">
    <property type="entry name" value="HTH_18"/>
    <property type="match status" value="1"/>
</dbReference>
<keyword evidence="3" id="KW-0804">Transcription</keyword>
<comment type="caution">
    <text evidence="5">The sequence shown here is derived from an EMBL/GenBank/DDBJ whole genome shotgun (WGS) entry which is preliminary data.</text>
</comment>
<proteinExistence type="predicted"/>
<evidence type="ECO:0000313" key="5">
    <source>
        <dbReference type="EMBL" id="GAA4097716.1"/>
    </source>
</evidence>
<feature type="domain" description="HTH araC/xylS-type" evidence="4">
    <location>
        <begin position="187"/>
        <end position="270"/>
    </location>
</feature>
<organism evidence="5 6">
    <name type="scientific">Actinomadura miaoliensis</name>
    <dbReference type="NCBI Taxonomy" id="430685"/>
    <lineage>
        <taxon>Bacteria</taxon>
        <taxon>Bacillati</taxon>
        <taxon>Actinomycetota</taxon>
        <taxon>Actinomycetes</taxon>
        <taxon>Streptosporangiales</taxon>
        <taxon>Thermomonosporaceae</taxon>
        <taxon>Actinomadura</taxon>
    </lineage>
</organism>
<dbReference type="Pfam" id="PF20240">
    <property type="entry name" value="DUF6597"/>
    <property type="match status" value="1"/>
</dbReference>
<evidence type="ECO:0000313" key="6">
    <source>
        <dbReference type="Proteomes" id="UP001500683"/>
    </source>
</evidence>
<dbReference type="EMBL" id="BAAAZG010000057">
    <property type="protein sequence ID" value="GAA4097716.1"/>
    <property type="molecule type" value="Genomic_DNA"/>
</dbReference>
<keyword evidence="2" id="KW-0238">DNA-binding</keyword>
<dbReference type="InterPro" id="IPR009057">
    <property type="entry name" value="Homeodomain-like_sf"/>
</dbReference>
<accession>A0ABP7WV61</accession>
<dbReference type="SUPFAM" id="SSF46689">
    <property type="entry name" value="Homeodomain-like"/>
    <property type="match status" value="1"/>
</dbReference>